<evidence type="ECO:0000256" key="7">
    <source>
        <dbReference type="HAMAP-Rule" id="MF_01038"/>
    </source>
</evidence>
<dbReference type="RefSeq" id="WP_258302567.1">
    <property type="nucleotide sequence ID" value="NZ_CP078063.1"/>
</dbReference>
<dbReference type="CDD" id="cd16010">
    <property type="entry name" value="iPGM"/>
    <property type="match status" value="1"/>
</dbReference>
<evidence type="ECO:0000256" key="1">
    <source>
        <dbReference type="ARBA" id="ARBA00004798"/>
    </source>
</evidence>
<dbReference type="Gene3D" id="3.40.720.10">
    <property type="entry name" value="Alkaline Phosphatase, subunit A"/>
    <property type="match status" value="1"/>
</dbReference>
<feature type="binding site" evidence="7">
    <location>
        <position position="393"/>
    </location>
    <ligand>
        <name>Mn(2+)</name>
        <dbReference type="ChEBI" id="CHEBI:29035"/>
        <label>1</label>
    </ligand>
</feature>
<evidence type="ECO:0000259" key="10">
    <source>
        <dbReference type="Pfam" id="PF01676"/>
    </source>
</evidence>
<dbReference type="EMBL" id="CP078063">
    <property type="protein sequence ID" value="UVE50476.1"/>
    <property type="molecule type" value="Genomic_DNA"/>
</dbReference>
<keyword evidence="13" id="KW-1185">Reference proteome</keyword>
<evidence type="ECO:0000256" key="8">
    <source>
        <dbReference type="NCBIfam" id="TIGR01307"/>
    </source>
</evidence>
<comment type="cofactor">
    <cofactor evidence="7">
        <name>Mn(2+)</name>
        <dbReference type="ChEBI" id="CHEBI:29035"/>
    </cofactor>
    <text evidence="7">Binds 2 manganese ions per subunit.</text>
</comment>
<dbReference type="Proteomes" id="UP001058330">
    <property type="component" value="Chromosome"/>
</dbReference>
<keyword evidence="5 7" id="KW-0464">Manganese</keyword>
<feature type="binding site" evidence="7">
    <location>
        <position position="397"/>
    </location>
    <ligand>
        <name>Mn(2+)</name>
        <dbReference type="ChEBI" id="CHEBI:29035"/>
        <label>1</label>
    </ligand>
</feature>
<comment type="pathway">
    <text evidence="1 7">Carbohydrate degradation; glycolysis; pyruvate from D-glyceraldehyde 3-phosphate: step 3/5.</text>
</comment>
<feature type="binding site" evidence="7">
    <location>
        <position position="187"/>
    </location>
    <ligand>
        <name>substrate</name>
    </ligand>
</feature>
<comment type="similarity">
    <text evidence="2 7">Belongs to the BPG-independent phosphoglycerate mutase family.</text>
</comment>
<evidence type="ECO:0000256" key="5">
    <source>
        <dbReference type="ARBA" id="ARBA00023211"/>
    </source>
</evidence>
<evidence type="ECO:0000256" key="2">
    <source>
        <dbReference type="ARBA" id="ARBA00008819"/>
    </source>
</evidence>
<dbReference type="PIRSF" id="PIRSF001492">
    <property type="entry name" value="IPGAM"/>
    <property type="match status" value="1"/>
</dbReference>
<feature type="domain" description="Metalloenzyme" evidence="10">
    <location>
        <begin position="1"/>
        <end position="519"/>
    </location>
</feature>
<feature type="region of interest" description="Disordered" evidence="9">
    <location>
        <begin position="467"/>
        <end position="504"/>
    </location>
</feature>
<dbReference type="InterPro" id="IPR005995">
    <property type="entry name" value="Pgm_bpd_ind"/>
</dbReference>
<evidence type="ECO:0000259" key="11">
    <source>
        <dbReference type="Pfam" id="PF06415"/>
    </source>
</evidence>
<dbReference type="SUPFAM" id="SSF53649">
    <property type="entry name" value="Alkaline phosphatase-like"/>
    <property type="match status" value="1"/>
</dbReference>
<feature type="binding site" evidence="7">
    <location>
        <begin position="149"/>
        <end position="150"/>
    </location>
    <ligand>
        <name>substrate</name>
    </ligand>
</feature>
<organism evidence="12 13">
    <name type="scientific">Haloferax larsenii</name>
    <dbReference type="NCBI Taxonomy" id="302484"/>
    <lineage>
        <taxon>Archaea</taxon>
        <taxon>Methanobacteriati</taxon>
        <taxon>Methanobacteriota</taxon>
        <taxon>Stenosarchaea group</taxon>
        <taxon>Halobacteria</taxon>
        <taxon>Halobacteriales</taxon>
        <taxon>Haloferacaceae</taxon>
        <taxon>Haloferax</taxon>
    </lineage>
</organism>
<evidence type="ECO:0000256" key="4">
    <source>
        <dbReference type="ARBA" id="ARBA00023152"/>
    </source>
</evidence>
<dbReference type="EC" id="5.4.2.12" evidence="7 8"/>
<dbReference type="Pfam" id="PF06415">
    <property type="entry name" value="iPGM_N"/>
    <property type="match status" value="1"/>
</dbReference>
<feature type="binding site" evidence="7">
    <location>
        <begin position="253"/>
        <end position="256"/>
    </location>
    <ligand>
        <name>substrate</name>
    </ligand>
</feature>
<evidence type="ECO:0000313" key="12">
    <source>
        <dbReference type="EMBL" id="UVE50476.1"/>
    </source>
</evidence>
<proteinExistence type="inferred from homology"/>
<feature type="binding site" evidence="7">
    <location>
        <position position="451"/>
    </location>
    <ligand>
        <name>Mn(2+)</name>
        <dbReference type="ChEBI" id="CHEBI:29035"/>
        <label>1</label>
    </ligand>
</feature>
<evidence type="ECO:0000313" key="13">
    <source>
        <dbReference type="Proteomes" id="UP001058330"/>
    </source>
</evidence>
<dbReference type="NCBIfam" id="TIGR01307">
    <property type="entry name" value="pgm_bpd_ind"/>
    <property type="match status" value="1"/>
</dbReference>
<comment type="function">
    <text evidence="7">Catalyzes the interconversion of 2-phosphoglycerate and 3-phosphoglycerate.</text>
</comment>
<dbReference type="GO" id="GO:0004619">
    <property type="term" value="F:phosphoglycerate mutase activity"/>
    <property type="evidence" value="ECO:0007669"/>
    <property type="project" value="UniProtKB-EC"/>
</dbReference>
<comment type="catalytic activity">
    <reaction evidence="7">
        <text>(2R)-2-phosphoglycerate = (2R)-3-phosphoglycerate</text>
        <dbReference type="Rhea" id="RHEA:15901"/>
        <dbReference type="ChEBI" id="CHEBI:58272"/>
        <dbReference type="ChEBI" id="CHEBI:58289"/>
        <dbReference type="EC" id="5.4.2.12"/>
    </reaction>
</comment>
<gene>
    <name evidence="7 12" type="primary">gpmI</name>
    <name evidence="12" type="ORF">KU306_00765</name>
</gene>
<evidence type="ECO:0000256" key="9">
    <source>
        <dbReference type="SAM" id="MobiDB-lite"/>
    </source>
</evidence>
<dbReference type="InterPro" id="IPR036646">
    <property type="entry name" value="PGAM_B_sf"/>
</dbReference>
<feature type="binding site" evidence="7">
    <location>
        <position position="434"/>
    </location>
    <ligand>
        <name>Mn(2+)</name>
        <dbReference type="ChEBI" id="CHEBI:29035"/>
        <label>2</label>
    </ligand>
</feature>
<dbReference type="SUPFAM" id="SSF64158">
    <property type="entry name" value="2,3-Bisphosphoglycerate-independent phosphoglycerate mutase, substrate-binding domain"/>
    <property type="match status" value="1"/>
</dbReference>
<dbReference type="HAMAP" id="MF_01038">
    <property type="entry name" value="GpmI"/>
    <property type="match status" value="1"/>
</dbReference>
<feature type="binding site" evidence="7">
    <location>
        <position position="181"/>
    </location>
    <ligand>
        <name>substrate</name>
    </ligand>
</feature>
<dbReference type="PANTHER" id="PTHR31637">
    <property type="entry name" value="2,3-BISPHOSPHOGLYCERATE-INDEPENDENT PHOSPHOGLYCERATE MUTASE"/>
    <property type="match status" value="1"/>
</dbReference>
<sequence length="531" mass="58207">MKAALVILDGWGLGDHDRRDAVKAANTPNFDRYRDTGAFGTLVTDGRRVGLPDGQMGNSEVGHLNIGAGRVVKQAYTRIGDSIDDGSFFENDALTGAFDYAEENDGRIHFMGLVSDGGVHSDQEHLYALIELAADRGIEAVTHAFTDGRDTSPHGGEEYLSSLESVAAEHGTGQVATVSGRYYAMDRDENWERTKRAYDAIVEREAEWTAETAVDAVTDSYDRGDTDEFVEPTLVDDAPALDDGDAVIFFNFRADRARQLVRMLADIEPEWAVETTPPEILLTTMTQYDKTFDLPVAFPPEQPEDTIGDVLSEDGMTQLRLAESEKYPHVTYFLNGGREIEFEGEIRRIVESPDVPTYDLQPEMSAPELTDTAIDLVETEDPDVMVLNYANPDMVGHTGDYEAAIEAVEAVDEQLGRLVETVRSHGGHVCLTADHGNADDMGTEDDPHTAHTFNPVPFVYLVPEADDEEEVPPHPDENGGNDRNDENNPDRPLSGGRTVRKDGSLCDIAPTLLELVGLDQPSAMTGESLLD</sequence>
<feature type="active site" description="Phosphoserine intermediate" evidence="7">
    <location>
        <position position="59"/>
    </location>
</feature>
<dbReference type="InterPro" id="IPR011258">
    <property type="entry name" value="BPG-indep_PGM_N"/>
</dbReference>
<dbReference type="GeneID" id="74527378"/>
<feature type="binding site" evidence="7">
    <location>
        <position position="59"/>
    </location>
    <ligand>
        <name>Mn(2+)</name>
        <dbReference type="ChEBI" id="CHEBI:29035"/>
        <label>2</label>
    </ligand>
</feature>
<name>A0ABY5RDP0_HALLR</name>
<feature type="domain" description="BPG-independent PGAM N-terminal" evidence="11">
    <location>
        <begin position="79"/>
        <end position="290"/>
    </location>
</feature>
<dbReference type="InterPro" id="IPR017850">
    <property type="entry name" value="Alkaline_phosphatase_core_sf"/>
</dbReference>
<feature type="binding site" evidence="7">
    <location>
        <position position="120"/>
    </location>
    <ligand>
        <name>substrate</name>
    </ligand>
</feature>
<dbReference type="InterPro" id="IPR006124">
    <property type="entry name" value="Metalloenzyme"/>
</dbReference>
<accession>A0ABY5RDP0</accession>
<keyword evidence="3 7" id="KW-0479">Metal-binding</keyword>
<feature type="binding site" evidence="7">
    <location>
        <position position="9"/>
    </location>
    <ligand>
        <name>Mn(2+)</name>
        <dbReference type="ChEBI" id="CHEBI:29035"/>
        <label>2</label>
    </ligand>
</feature>
<feature type="binding site" evidence="7">
    <location>
        <position position="435"/>
    </location>
    <ligand>
        <name>Mn(2+)</name>
        <dbReference type="ChEBI" id="CHEBI:29035"/>
        <label>2</label>
    </ligand>
</feature>
<evidence type="ECO:0000256" key="6">
    <source>
        <dbReference type="ARBA" id="ARBA00023235"/>
    </source>
</evidence>
<keyword evidence="4 7" id="KW-0324">Glycolysis</keyword>
<dbReference type="Gene3D" id="3.40.1450.10">
    <property type="entry name" value="BPG-independent phosphoglycerate mutase, domain B"/>
    <property type="match status" value="1"/>
</dbReference>
<keyword evidence="6 7" id="KW-0413">Isomerase</keyword>
<protein>
    <recommendedName>
        <fullName evidence="7 8">2,3-bisphosphoglycerate-independent phosphoglycerate mutase</fullName>
        <shortName evidence="7">BPG-independent PGAM</shortName>
        <shortName evidence="7">Phosphoglyceromutase</shortName>
        <shortName evidence="7">iPGM</shortName>
        <ecNumber evidence="7 8">5.4.2.12</ecNumber>
    </recommendedName>
</protein>
<dbReference type="PANTHER" id="PTHR31637:SF0">
    <property type="entry name" value="2,3-BISPHOSPHOGLYCERATE-INDEPENDENT PHOSPHOGLYCERATE MUTASE"/>
    <property type="match status" value="1"/>
</dbReference>
<evidence type="ECO:0000256" key="3">
    <source>
        <dbReference type="ARBA" id="ARBA00022723"/>
    </source>
</evidence>
<reference evidence="12" key="1">
    <citation type="submission" date="2021-07" db="EMBL/GenBank/DDBJ databases">
        <title>Studies on halocins as antimicrobial molecules from haloarchaea.</title>
        <authorList>
            <person name="Kumar S."/>
            <person name="Khare S.K."/>
        </authorList>
    </citation>
    <scope>NUCLEOTIDE SEQUENCE</scope>
    <source>
        <strain evidence="12">NCIM 5678</strain>
    </source>
</reference>
<feature type="compositionally biased region" description="Basic and acidic residues" evidence="9">
    <location>
        <begin position="471"/>
        <end position="489"/>
    </location>
</feature>
<feature type="binding site" evidence="7">
    <location>
        <position position="326"/>
    </location>
    <ligand>
        <name>substrate</name>
    </ligand>
</feature>
<dbReference type="Pfam" id="PF01676">
    <property type="entry name" value="Metalloenzyme"/>
    <property type="match status" value="1"/>
</dbReference>